<proteinExistence type="inferred from homology"/>
<reference evidence="3 4" key="1">
    <citation type="submission" date="2017-12" db="EMBL/GenBank/DDBJ databases">
        <title>Kangiella profundi FT102 completed genome.</title>
        <authorList>
            <person name="Xu J."/>
            <person name="Wang J."/>
            <person name="Lu Y."/>
        </authorList>
    </citation>
    <scope>NUCLEOTIDE SEQUENCE [LARGE SCALE GENOMIC DNA]</scope>
    <source>
        <strain evidence="3 4">FT102</strain>
    </source>
</reference>
<dbReference type="PANTHER" id="PTHR10655:SF17">
    <property type="entry name" value="LYSOPHOSPHOLIPASE-LIKE PROTEIN 1"/>
    <property type="match status" value="1"/>
</dbReference>
<keyword evidence="4" id="KW-1185">Reference proteome</keyword>
<dbReference type="EMBL" id="CP025120">
    <property type="protein sequence ID" value="AUD77808.1"/>
    <property type="molecule type" value="Genomic_DNA"/>
</dbReference>
<dbReference type="InterPro" id="IPR029058">
    <property type="entry name" value="AB_hydrolase_fold"/>
</dbReference>
<dbReference type="SUPFAM" id="SSF53474">
    <property type="entry name" value="alpha/beta-Hydrolases"/>
    <property type="match status" value="1"/>
</dbReference>
<dbReference type="PANTHER" id="PTHR10655">
    <property type="entry name" value="LYSOPHOSPHOLIPASE-RELATED"/>
    <property type="match status" value="1"/>
</dbReference>
<dbReference type="OrthoDB" id="9801763at2"/>
<evidence type="ECO:0000313" key="3">
    <source>
        <dbReference type="EMBL" id="AUD77808.1"/>
    </source>
</evidence>
<name>A0A2K9AYR4_9GAMM</name>
<dbReference type="KEGG" id="kpd:CW740_00580"/>
<protein>
    <submittedName>
        <fullName evidence="3">Carboxylesterase</fullName>
    </submittedName>
</protein>
<keyword evidence="2" id="KW-0378">Hydrolase</keyword>
<evidence type="ECO:0000313" key="4">
    <source>
        <dbReference type="Proteomes" id="UP000232693"/>
    </source>
</evidence>
<dbReference type="AlphaFoldDB" id="A0A2K9AYR4"/>
<dbReference type="InterPro" id="IPR003140">
    <property type="entry name" value="PLipase/COase/thioEstase"/>
</dbReference>
<accession>A0A2K9AYR4</accession>
<gene>
    <name evidence="3" type="ORF">CW740_00580</name>
</gene>
<organism evidence="3 4">
    <name type="scientific">Kangiella profundi</name>
    <dbReference type="NCBI Taxonomy" id="1561924"/>
    <lineage>
        <taxon>Bacteria</taxon>
        <taxon>Pseudomonadati</taxon>
        <taxon>Pseudomonadota</taxon>
        <taxon>Gammaproteobacteria</taxon>
        <taxon>Kangiellales</taxon>
        <taxon>Kangiellaceae</taxon>
        <taxon>Kangiella</taxon>
    </lineage>
</organism>
<dbReference type="RefSeq" id="WP_106645730.1">
    <property type="nucleotide sequence ID" value="NZ_BMGO01000001.1"/>
</dbReference>
<dbReference type="Gene3D" id="3.40.50.1820">
    <property type="entry name" value="alpha/beta hydrolase"/>
    <property type="match status" value="1"/>
</dbReference>
<dbReference type="InterPro" id="IPR050565">
    <property type="entry name" value="LYPA1-2/EST-like"/>
</dbReference>
<dbReference type="Proteomes" id="UP000232693">
    <property type="component" value="Chromosome"/>
</dbReference>
<dbReference type="GO" id="GO:0016787">
    <property type="term" value="F:hydrolase activity"/>
    <property type="evidence" value="ECO:0007669"/>
    <property type="project" value="UniProtKB-KW"/>
</dbReference>
<sequence>MSELLPCVTVEPTDEHKATVIWLHGLGADGHDFEPIVPELKLPAELGVKFIFPHAPVIPVTINGGYQMRAWYDIRNADLSQREDEAGVRQSADQVELLIKHEIEQGIPADRIILAGFSQGGAVTLHLATRLNQKLAGIIALSTYLTIPDKLADEKSDANLDTPIFMAHGQQDPVVPMQRGQYSAKVLEENGFKVQWSDYPMPHAVCLEEIQALGNFIQSILK</sequence>
<dbReference type="Pfam" id="PF02230">
    <property type="entry name" value="Abhydrolase_2"/>
    <property type="match status" value="1"/>
</dbReference>
<evidence type="ECO:0000256" key="1">
    <source>
        <dbReference type="ARBA" id="ARBA00006499"/>
    </source>
</evidence>
<evidence type="ECO:0000256" key="2">
    <source>
        <dbReference type="ARBA" id="ARBA00022801"/>
    </source>
</evidence>
<comment type="similarity">
    <text evidence="1">Belongs to the AB hydrolase superfamily. AB hydrolase 2 family.</text>
</comment>